<dbReference type="EMBL" id="JARJLG010000153">
    <property type="protein sequence ID" value="KAJ7735607.1"/>
    <property type="molecule type" value="Genomic_DNA"/>
</dbReference>
<feature type="domain" description="C2H2-type" evidence="2">
    <location>
        <begin position="296"/>
        <end position="320"/>
    </location>
</feature>
<proteinExistence type="predicted"/>
<comment type="caution">
    <text evidence="3">The sequence shown here is derived from an EMBL/GenBank/DDBJ whole genome shotgun (WGS) entry which is preliminary data.</text>
</comment>
<feature type="domain" description="C2H2-type" evidence="2">
    <location>
        <begin position="325"/>
        <end position="350"/>
    </location>
</feature>
<dbReference type="InterPro" id="IPR013087">
    <property type="entry name" value="Znf_C2H2_type"/>
</dbReference>
<dbReference type="AlphaFoldDB" id="A0AAD7I6V8"/>
<keyword evidence="4" id="KW-1185">Reference proteome</keyword>
<accession>A0AAD7I6V8</accession>
<sequence length="407" mass="43663">MASSDLFCIPSFEPALDEAAFRTSILSDFDVSDIMASLDETLFSGSIFEDTYARHAVVHTVDAAPPALPFAGCDLSAESVESIFDALHVSCASVHSTDPLAPVPRPFIPYEPPEAEAQASLPSSPVYTVFPATDRLALDYAAKSFVAARVAAAAHEDDESEDESDESDEDDEDADPDFKAIAVPRAPPRAVRPLPGRVMSKASPAAPPLPSRRVPAPSSSSTSGSASNSRKRKPTRAAGPRATKKAAVRSVTDAPAPLPLVANHSASPNTSGTYAGVPEQYHHLIDMGCTLSGHGMACNIRGCTRRTGNLADMTRHIVVHFPDRQKCKGCPVTYARVDALKRHVVTKNKHNDGHFSVERQVFMKKFLALPVVRKMQADCAPDNISQCALCKELKPMFETLLLSSTTK</sequence>
<feature type="region of interest" description="Disordered" evidence="1">
    <location>
        <begin position="153"/>
        <end position="254"/>
    </location>
</feature>
<organism evidence="3 4">
    <name type="scientific">Mycena maculata</name>
    <dbReference type="NCBI Taxonomy" id="230809"/>
    <lineage>
        <taxon>Eukaryota</taxon>
        <taxon>Fungi</taxon>
        <taxon>Dikarya</taxon>
        <taxon>Basidiomycota</taxon>
        <taxon>Agaricomycotina</taxon>
        <taxon>Agaricomycetes</taxon>
        <taxon>Agaricomycetidae</taxon>
        <taxon>Agaricales</taxon>
        <taxon>Marasmiineae</taxon>
        <taxon>Mycenaceae</taxon>
        <taxon>Mycena</taxon>
    </lineage>
</organism>
<evidence type="ECO:0000313" key="4">
    <source>
        <dbReference type="Proteomes" id="UP001215280"/>
    </source>
</evidence>
<dbReference type="Proteomes" id="UP001215280">
    <property type="component" value="Unassembled WGS sequence"/>
</dbReference>
<feature type="compositionally biased region" description="Low complexity" evidence="1">
    <location>
        <begin position="211"/>
        <end position="228"/>
    </location>
</feature>
<evidence type="ECO:0000313" key="3">
    <source>
        <dbReference type="EMBL" id="KAJ7735607.1"/>
    </source>
</evidence>
<gene>
    <name evidence="3" type="ORF">DFH07DRAFT_967071</name>
</gene>
<evidence type="ECO:0000259" key="2">
    <source>
        <dbReference type="SMART" id="SM00355"/>
    </source>
</evidence>
<protein>
    <recommendedName>
        <fullName evidence="2">C2H2-type domain-containing protein</fullName>
    </recommendedName>
</protein>
<evidence type="ECO:0000256" key="1">
    <source>
        <dbReference type="SAM" id="MobiDB-lite"/>
    </source>
</evidence>
<feature type="compositionally biased region" description="Acidic residues" evidence="1">
    <location>
        <begin position="156"/>
        <end position="175"/>
    </location>
</feature>
<name>A0AAD7I6V8_9AGAR</name>
<dbReference type="SMART" id="SM00355">
    <property type="entry name" value="ZnF_C2H2"/>
    <property type="match status" value="2"/>
</dbReference>
<reference evidence="3" key="1">
    <citation type="submission" date="2023-03" db="EMBL/GenBank/DDBJ databases">
        <title>Massive genome expansion in bonnet fungi (Mycena s.s.) driven by repeated elements and novel gene families across ecological guilds.</title>
        <authorList>
            <consortium name="Lawrence Berkeley National Laboratory"/>
            <person name="Harder C.B."/>
            <person name="Miyauchi S."/>
            <person name="Viragh M."/>
            <person name="Kuo A."/>
            <person name="Thoen E."/>
            <person name="Andreopoulos B."/>
            <person name="Lu D."/>
            <person name="Skrede I."/>
            <person name="Drula E."/>
            <person name="Henrissat B."/>
            <person name="Morin E."/>
            <person name="Kohler A."/>
            <person name="Barry K."/>
            <person name="LaButti K."/>
            <person name="Morin E."/>
            <person name="Salamov A."/>
            <person name="Lipzen A."/>
            <person name="Mereny Z."/>
            <person name="Hegedus B."/>
            <person name="Baldrian P."/>
            <person name="Stursova M."/>
            <person name="Weitz H."/>
            <person name="Taylor A."/>
            <person name="Grigoriev I.V."/>
            <person name="Nagy L.G."/>
            <person name="Martin F."/>
            <person name="Kauserud H."/>
        </authorList>
    </citation>
    <scope>NUCLEOTIDE SEQUENCE</scope>
    <source>
        <strain evidence="3">CBHHK188m</strain>
    </source>
</reference>
<feature type="compositionally biased region" description="Low complexity" evidence="1">
    <location>
        <begin position="180"/>
        <end position="204"/>
    </location>
</feature>